<keyword evidence="5" id="KW-1133">Transmembrane helix</keyword>
<organism evidence="7 8">
    <name type="scientific">Hanamia caeni</name>
    <dbReference type="NCBI Taxonomy" id="2294116"/>
    <lineage>
        <taxon>Bacteria</taxon>
        <taxon>Pseudomonadati</taxon>
        <taxon>Bacteroidota</taxon>
        <taxon>Chitinophagia</taxon>
        <taxon>Chitinophagales</taxon>
        <taxon>Chitinophagaceae</taxon>
        <taxon>Hanamia</taxon>
    </lineage>
</organism>
<keyword evidence="5" id="KW-0472">Membrane</keyword>
<feature type="domain" description="Cytochrome c" evidence="6">
    <location>
        <begin position="203"/>
        <end position="292"/>
    </location>
</feature>
<dbReference type="Gene3D" id="1.10.760.10">
    <property type="entry name" value="Cytochrome c-like domain"/>
    <property type="match status" value="2"/>
</dbReference>
<keyword evidence="1 4" id="KW-0349">Heme</keyword>
<evidence type="ECO:0000313" key="7">
    <source>
        <dbReference type="EMBL" id="RNI38038.1"/>
    </source>
</evidence>
<evidence type="ECO:0000256" key="1">
    <source>
        <dbReference type="ARBA" id="ARBA00022617"/>
    </source>
</evidence>
<evidence type="ECO:0000256" key="4">
    <source>
        <dbReference type="PROSITE-ProRule" id="PRU00433"/>
    </source>
</evidence>
<dbReference type="InterPro" id="IPR051459">
    <property type="entry name" value="Cytochrome_c-type_DH"/>
</dbReference>
<keyword evidence="8" id="KW-1185">Reference proteome</keyword>
<dbReference type="OrthoDB" id="9779283at2"/>
<dbReference type="AlphaFoldDB" id="A0A3M9NM17"/>
<keyword evidence="2 4" id="KW-0479">Metal-binding</keyword>
<dbReference type="Proteomes" id="UP000267223">
    <property type="component" value="Unassembled WGS sequence"/>
</dbReference>
<protein>
    <submittedName>
        <fullName evidence="7">Cytochrome C</fullName>
    </submittedName>
</protein>
<proteinExistence type="predicted"/>
<dbReference type="GO" id="GO:0020037">
    <property type="term" value="F:heme binding"/>
    <property type="evidence" value="ECO:0007669"/>
    <property type="project" value="InterPro"/>
</dbReference>
<dbReference type="InterPro" id="IPR036909">
    <property type="entry name" value="Cyt_c-like_dom_sf"/>
</dbReference>
<comment type="caution">
    <text evidence="7">The sequence shown here is derived from an EMBL/GenBank/DDBJ whole genome shotgun (WGS) entry which is preliminary data.</text>
</comment>
<feature type="transmembrane region" description="Helical" evidence="5">
    <location>
        <begin position="12"/>
        <end position="31"/>
    </location>
</feature>
<dbReference type="GO" id="GO:0009055">
    <property type="term" value="F:electron transfer activity"/>
    <property type="evidence" value="ECO:0007669"/>
    <property type="project" value="InterPro"/>
</dbReference>
<dbReference type="PANTHER" id="PTHR35008">
    <property type="entry name" value="BLL4482 PROTEIN-RELATED"/>
    <property type="match status" value="1"/>
</dbReference>
<dbReference type="GO" id="GO:0046872">
    <property type="term" value="F:metal ion binding"/>
    <property type="evidence" value="ECO:0007669"/>
    <property type="project" value="UniProtKB-KW"/>
</dbReference>
<dbReference type="EMBL" id="RJJR01000004">
    <property type="protein sequence ID" value="RNI38038.1"/>
    <property type="molecule type" value="Genomic_DNA"/>
</dbReference>
<evidence type="ECO:0000313" key="8">
    <source>
        <dbReference type="Proteomes" id="UP000267223"/>
    </source>
</evidence>
<dbReference type="Pfam" id="PF00034">
    <property type="entry name" value="Cytochrom_C"/>
    <property type="match status" value="1"/>
</dbReference>
<dbReference type="InterPro" id="IPR009056">
    <property type="entry name" value="Cyt_c-like_dom"/>
</dbReference>
<reference evidence="7 8" key="1">
    <citation type="submission" date="2018-11" db="EMBL/GenBank/DDBJ databases">
        <title>Draft genome sequence of Ferruginibacter sp. BO-59.</title>
        <authorList>
            <person name="Im W.T."/>
        </authorList>
    </citation>
    <scope>NUCLEOTIDE SEQUENCE [LARGE SCALE GENOMIC DNA]</scope>
    <source>
        <strain evidence="7 8">BO-59</strain>
    </source>
</reference>
<accession>A0A3M9NM17</accession>
<keyword evidence="5" id="KW-0812">Transmembrane</keyword>
<keyword evidence="3 4" id="KW-0408">Iron</keyword>
<name>A0A3M9NM17_9BACT</name>
<evidence type="ECO:0000256" key="2">
    <source>
        <dbReference type="ARBA" id="ARBA00022723"/>
    </source>
</evidence>
<sequence length="349" mass="39065">MKQNLYIKKKTYVVIFIIVFLILVIGGFFYLSRKQISNNANGHVAPGKKDTNQILKADTLAWKAPEETDIPAGQAGDEIRYGKELIAHTAIYFGPKGKVAKISNGMNCQNCHNQAGTKPYGFNFSAVAGSFPQFRNRSESWVSIAGRISSCFHRSLNGQSPDTSGKEIKAMIAYMMWVGKNVPKGIKPKDAGILKLNYLNRPANPVQGKIVYTTCQTCHGKDGQGQLNEQGTEYIFPPLWGKHSYNDGAGLYRLGNFAGFVKGNMPFGTTYRHPVLTDEQAWDVAAFVNSKPRPHKNQSKDYSIITDKPIDFPFGPYADNFTEKQHKYGPYKPILEEKRLQTKNRNLNK</sequence>
<dbReference type="RefSeq" id="WP_123120026.1">
    <property type="nucleotide sequence ID" value="NZ_RJJR01000004.1"/>
</dbReference>
<dbReference type="SUPFAM" id="SSF46626">
    <property type="entry name" value="Cytochrome c"/>
    <property type="match status" value="2"/>
</dbReference>
<dbReference type="PROSITE" id="PS51007">
    <property type="entry name" value="CYTC"/>
    <property type="match status" value="1"/>
</dbReference>
<gene>
    <name evidence="7" type="ORF">EFY79_07345</name>
</gene>
<evidence type="ECO:0000256" key="3">
    <source>
        <dbReference type="ARBA" id="ARBA00023004"/>
    </source>
</evidence>
<dbReference type="PANTHER" id="PTHR35008:SF9">
    <property type="entry name" value="CYTOCHROME C DOMAIN-CONTAINING PROTEIN"/>
    <property type="match status" value="1"/>
</dbReference>
<evidence type="ECO:0000256" key="5">
    <source>
        <dbReference type="SAM" id="Phobius"/>
    </source>
</evidence>
<evidence type="ECO:0000259" key="6">
    <source>
        <dbReference type="PROSITE" id="PS51007"/>
    </source>
</evidence>